<dbReference type="PRINTS" id="PR00081">
    <property type="entry name" value="GDHRDH"/>
</dbReference>
<dbReference type="SMART" id="SM00822">
    <property type="entry name" value="PKS_KR"/>
    <property type="match status" value="1"/>
</dbReference>
<dbReference type="RefSeq" id="WP_138487600.1">
    <property type="nucleotide sequence ID" value="NZ_JAFBWU010000017.1"/>
</dbReference>
<reference evidence="4 7" key="1">
    <citation type="submission" date="2021-01" db="EMBL/GenBank/DDBJ databases">
        <title>Diatom-associated Roseobacters Show Island Model of Population Structure.</title>
        <authorList>
            <person name="Qu L."/>
            <person name="Feng X."/>
            <person name="Chen Y."/>
            <person name="Li L."/>
            <person name="Wang X."/>
            <person name="Hu Z."/>
            <person name="Wang H."/>
            <person name="Luo H."/>
        </authorList>
    </citation>
    <scope>NUCLEOTIDE SEQUENCE</scope>
    <source>
        <strain evidence="5 7">CC28-63</strain>
        <strain evidence="4">CC28-69</strain>
    </source>
</reference>
<dbReference type="InterPro" id="IPR020904">
    <property type="entry name" value="Sc_DH/Rdtase_CS"/>
</dbReference>
<gene>
    <name evidence="4" type="ORF">JQX41_20295</name>
    <name evidence="5" type="ORF">JQX48_20315</name>
</gene>
<evidence type="ECO:0000313" key="6">
    <source>
        <dbReference type="Proteomes" id="UP000755667"/>
    </source>
</evidence>
<dbReference type="InterPro" id="IPR057326">
    <property type="entry name" value="KR_dom"/>
</dbReference>
<proteinExistence type="inferred from homology"/>
<dbReference type="CDD" id="cd05233">
    <property type="entry name" value="SDR_c"/>
    <property type="match status" value="1"/>
</dbReference>
<accession>A0A9Q2S3V4</accession>
<dbReference type="Proteomes" id="UP000809440">
    <property type="component" value="Unassembled WGS sequence"/>
</dbReference>
<keyword evidence="7" id="KW-1185">Reference proteome</keyword>
<dbReference type="AlphaFoldDB" id="A0A9Q2S3V4"/>
<dbReference type="EMBL" id="JAFBXE010000017">
    <property type="protein sequence ID" value="MBM2414669.1"/>
    <property type="molecule type" value="Genomic_DNA"/>
</dbReference>
<evidence type="ECO:0000256" key="1">
    <source>
        <dbReference type="ARBA" id="ARBA00006484"/>
    </source>
</evidence>
<dbReference type="PROSITE" id="PS00061">
    <property type="entry name" value="ADH_SHORT"/>
    <property type="match status" value="1"/>
</dbReference>
<dbReference type="PANTHER" id="PTHR42760">
    <property type="entry name" value="SHORT-CHAIN DEHYDROGENASES/REDUCTASES FAMILY MEMBER"/>
    <property type="match status" value="1"/>
</dbReference>
<dbReference type="InterPro" id="IPR002347">
    <property type="entry name" value="SDR_fam"/>
</dbReference>
<comment type="caution">
    <text evidence="4">The sequence shown here is derived from an EMBL/GenBank/DDBJ whole genome shotgun (WGS) entry which is preliminary data.</text>
</comment>
<organism evidence="4 6">
    <name type="scientific">Marivita cryptomonadis</name>
    <dbReference type="NCBI Taxonomy" id="505252"/>
    <lineage>
        <taxon>Bacteria</taxon>
        <taxon>Pseudomonadati</taxon>
        <taxon>Pseudomonadota</taxon>
        <taxon>Alphaproteobacteria</taxon>
        <taxon>Rhodobacterales</taxon>
        <taxon>Roseobacteraceae</taxon>
        <taxon>Marivita</taxon>
    </lineage>
</organism>
<name>A0A9Q2S3V4_9RHOB</name>
<keyword evidence="2" id="KW-0560">Oxidoreductase</keyword>
<protein>
    <submittedName>
        <fullName evidence="4">SDR family oxidoreductase</fullName>
    </submittedName>
</protein>
<dbReference type="GO" id="GO:0016616">
    <property type="term" value="F:oxidoreductase activity, acting on the CH-OH group of donors, NAD or NADP as acceptor"/>
    <property type="evidence" value="ECO:0007669"/>
    <property type="project" value="UniProtKB-ARBA"/>
</dbReference>
<dbReference type="PANTHER" id="PTHR42760:SF133">
    <property type="entry name" value="3-OXOACYL-[ACYL-CARRIER-PROTEIN] REDUCTASE"/>
    <property type="match status" value="1"/>
</dbReference>
<dbReference type="FunFam" id="3.40.50.720:FF:000084">
    <property type="entry name" value="Short-chain dehydrogenase reductase"/>
    <property type="match status" value="1"/>
</dbReference>
<dbReference type="Pfam" id="PF13561">
    <property type="entry name" value="adh_short_C2"/>
    <property type="match status" value="1"/>
</dbReference>
<dbReference type="SUPFAM" id="SSF51735">
    <property type="entry name" value="NAD(P)-binding Rossmann-fold domains"/>
    <property type="match status" value="1"/>
</dbReference>
<dbReference type="InterPro" id="IPR036291">
    <property type="entry name" value="NAD(P)-bd_dom_sf"/>
</dbReference>
<evidence type="ECO:0000313" key="5">
    <source>
        <dbReference type="EMBL" id="MBM2419340.1"/>
    </source>
</evidence>
<evidence type="ECO:0000256" key="2">
    <source>
        <dbReference type="ARBA" id="ARBA00023002"/>
    </source>
</evidence>
<evidence type="ECO:0000259" key="3">
    <source>
        <dbReference type="SMART" id="SM00822"/>
    </source>
</evidence>
<feature type="domain" description="Ketoreductase" evidence="3">
    <location>
        <begin position="11"/>
        <end position="184"/>
    </location>
</feature>
<dbReference type="EMBL" id="JAFBXF010000017">
    <property type="protein sequence ID" value="MBM2419340.1"/>
    <property type="molecule type" value="Genomic_DNA"/>
</dbReference>
<dbReference type="Gene3D" id="3.40.50.720">
    <property type="entry name" value="NAD(P)-binding Rossmann-like Domain"/>
    <property type="match status" value="1"/>
</dbReference>
<dbReference type="Proteomes" id="UP000755667">
    <property type="component" value="Unassembled WGS sequence"/>
</dbReference>
<evidence type="ECO:0000313" key="4">
    <source>
        <dbReference type="EMBL" id="MBM2414669.1"/>
    </source>
</evidence>
<sequence>MADPLIDLVGQRILVMGAGAGIGAAVLKLALGAGAHVATTKLSGESTKGAATEQVCDVTDPHAVDAAVAASAEALGGLDSVILTAGVFDFRGIEETSDEDWRRVLSINLDGPFHVARAAAPHLRKTKGALVLFSSQVGLIGHPRATSYAVSKAGVNGLVRTLAVEFAPWGGRVNAVAPGPIETGMTEIARNDPNRRQGLLNSIPLGRFGQPDEVARAALFLAAPGVSFVTGHVLVIDGGVTAI</sequence>
<comment type="similarity">
    <text evidence="1">Belongs to the short-chain dehydrogenases/reductases (SDR) family.</text>
</comment>
<evidence type="ECO:0000313" key="7">
    <source>
        <dbReference type="Proteomes" id="UP000809440"/>
    </source>
</evidence>